<feature type="region of interest" description="Disordered" evidence="1">
    <location>
        <begin position="157"/>
        <end position="314"/>
    </location>
</feature>
<dbReference type="RefSeq" id="XP_017035981.1">
    <property type="nucleotide sequence ID" value="XM_017180492.3"/>
</dbReference>
<keyword evidence="3" id="KW-0418">Kinase</keyword>
<proteinExistence type="predicted"/>
<dbReference type="OrthoDB" id="7866379at2759"/>
<protein>
    <submittedName>
        <fullName evidence="3">Probable serine/threonine-protein kinase samkC</fullName>
    </submittedName>
</protein>
<dbReference type="GeneID" id="108084331"/>
<keyword evidence="2" id="KW-1185">Reference proteome</keyword>
<evidence type="ECO:0000313" key="2">
    <source>
        <dbReference type="Proteomes" id="UP001652661"/>
    </source>
</evidence>
<dbReference type="Proteomes" id="UP001652661">
    <property type="component" value="Chromosome 3R"/>
</dbReference>
<sequence>MPNLQNTALAQLQGVPVETQRNESHLTNSSAESRLSFLKRFFKIGKKPLMLPYKKKGSAVSFDGENEANTLPNIFSRKKAPAPLTDRTLSFINNRDQSTSMANPVPQNMPLRITKTKMSFWKRLFPRQKSQPNDETPNKETCAGNEPEELQQVQIDPENQSAKDLEEPPLGESQEQNLPEPERVTANTSMKSGYLSFGAKPEDPEPNPQTSEEVNLPIDLKPERLKPKTPMKSAYLSFATEPEDSEPSQPATDEVILPIDTEPDRSKPKTPKKKNARDMSEEQILSTYKRDIHPAAAEPQDATPNQPVSDKIDP</sequence>
<keyword evidence="3" id="KW-0808">Transferase</keyword>
<evidence type="ECO:0000313" key="3">
    <source>
        <dbReference type="RefSeq" id="XP_017035981.1"/>
    </source>
</evidence>
<name>A0A6P4JK12_DROKI</name>
<evidence type="ECO:0000256" key="1">
    <source>
        <dbReference type="SAM" id="MobiDB-lite"/>
    </source>
</evidence>
<reference evidence="3" key="1">
    <citation type="submission" date="2025-08" db="UniProtKB">
        <authorList>
            <consortium name="RefSeq"/>
        </authorList>
    </citation>
    <scope>IDENTIFICATION</scope>
    <source>
        <strain evidence="3">14028-0561.14</strain>
        <tissue evidence="3">Whole fly</tissue>
    </source>
</reference>
<gene>
    <name evidence="3" type="primary">LOC108084331</name>
</gene>
<accession>A0A6P4JK12</accession>
<organism evidence="2 3">
    <name type="scientific">Drosophila kikkawai</name>
    <name type="common">Fruit fly</name>
    <dbReference type="NCBI Taxonomy" id="30033"/>
    <lineage>
        <taxon>Eukaryota</taxon>
        <taxon>Metazoa</taxon>
        <taxon>Ecdysozoa</taxon>
        <taxon>Arthropoda</taxon>
        <taxon>Hexapoda</taxon>
        <taxon>Insecta</taxon>
        <taxon>Pterygota</taxon>
        <taxon>Neoptera</taxon>
        <taxon>Endopterygota</taxon>
        <taxon>Diptera</taxon>
        <taxon>Brachycera</taxon>
        <taxon>Muscomorpha</taxon>
        <taxon>Ephydroidea</taxon>
        <taxon>Drosophilidae</taxon>
        <taxon>Drosophila</taxon>
        <taxon>Sophophora</taxon>
    </lineage>
</organism>
<dbReference type="AlphaFoldDB" id="A0A6P4JK12"/>